<dbReference type="PROSITE" id="PS50112">
    <property type="entry name" value="PAS"/>
    <property type="match status" value="1"/>
</dbReference>
<dbReference type="InterPro" id="IPR000160">
    <property type="entry name" value="GGDEF_dom"/>
</dbReference>
<dbReference type="SMART" id="SM00091">
    <property type="entry name" value="PAS"/>
    <property type="match status" value="2"/>
</dbReference>
<dbReference type="SMART" id="SM00052">
    <property type="entry name" value="EAL"/>
    <property type="match status" value="1"/>
</dbReference>
<reference evidence="6 7" key="1">
    <citation type="journal article" date="2012" name="Science">
        <title>Ecological populations of bacteria act as socially cohesive units of antibiotic production and resistance.</title>
        <authorList>
            <person name="Cordero O.X."/>
            <person name="Wildschutte H."/>
            <person name="Kirkup B."/>
            <person name="Proehl S."/>
            <person name="Ngo L."/>
            <person name="Hussain F."/>
            <person name="Le Roux F."/>
            <person name="Mincer T."/>
            <person name="Polz M.F."/>
        </authorList>
    </citation>
    <scope>NUCLEOTIDE SEQUENCE [LARGE SCALE GENOMIC DNA]</scope>
    <source>
        <strain evidence="6 7">FF-454</strain>
    </source>
</reference>
<feature type="domain" description="PAC" evidence="3">
    <location>
        <begin position="438"/>
        <end position="490"/>
    </location>
</feature>
<dbReference type="PROSITE" id="PS50887">
    <property type="entry name" value="GGDEF"/>
    <property type="match status" value="1"/>
</dbReference>
<dbReference type="Pfam" id="PF08448">
    <property type="entry name" value="PAS_4"/>
    <property type="match status" value="1"/>
</dbReference>
<keyword evidence="7" id="KW-1185">Reference proteome</keyword>
<evidence type="ECO:0000313" key="7">
    <source>
        <dbReference type="Proteomes" id="UP000095039"/>
    </source>
</evidence>
<dbReference type="InterPro" id="IPR001633">
    <property type="entry name" value="EAL_dom"/>
</dbReference>
<dbReference type="InterPro" id="IPR035965">
    <property type="entry name" value="PAS-like_dom_sf"/>
</dbReference>
<dbReference type="RefSeq" id="WP_016959497.1">
    <property type="nucleotide sequence ID" value="NZ_AJWN02000021.1"/>
</dbReference>
<dbReference type="Gene3D" id="3.30.70.270">
    <property type="match status" value="1"/>
</dbReference>
<dbReference type="PANTHER" id="PTHR44757:SF4">
    <property type="entry name" value="DIGUANYLATE CYCLASE DGCE-RELATED"/>
    <property type="match status" value="1"/>
</dbReference>
<evidence type="ECO:0000256" key="1">
    <source>
        <dbReference type="SAM" id="SignalP"/>
    </source>
</evidence>
<dbReference type="Pfam" id="PF00990">
    <property type="entry name" value="GGDEF"/>
    <property type="match status" value="1"/>
</dbReference>
<evidence type="ECO:0000313" key="6">
    <source>
        <dbReference type="EMBL" id="OEE63545.1"/>
    </source>
</evidence>
<dbReference type="InterPro" id="IPR052155">
    <property type="entry name" value="Biofilm_reg_signaling"/>
</dbReference>
<dbReference type="Pfam" id="PF13426">
    <property type="entry name" value="PAS_9"/>
    <property type="match status" value="1"/>
</dbReference>
<dbReference type="InterPro" id="IPR007487">
    <property type="entry name" value="ABC_transpt-TYRBP-like"/>
</dbReference>
<proteinExistence type="predicted"/>
<dbReference type="Gene3D" id="3.40.50.2300">
    <property type="match status" value="2"/>
</dbReference>
<evidence type="ECO:0000259" key="2">
    <source>
        <dbReference type="PROSITE" id="PS50112"/>
    </source>
</evidence>
<dbReference type="PROSITE" id="PS50883">
    <property type="entry name" value="EAL"/>
    <property type="match status" value="1"/>
</dbReference>
<feature type="domain" description="EAL" evidence="4">
    <location>
        <begin position="788"/>
        <end position="1044"/>
    </location>
</feature>
<dbReference type="Pfam" id="PF00563">
    <property type="entry name" value="EAL"/>
    <property type="match status" value="1"/>
</dbReference>
<keyword evidence="1" id="KW-0732">Signal</keyword>
<dbReference type="PANTHER" id="PTHR44757">
    <property type="entry name" value="DIGUANYLATE CYCLASE DGCP"/>
    <property type="match status" value="1"/>
</dbReference>
<dbReference type="Pfam" id="PF04392">
    <property type="entry name" value="ABC_sub_bind"/>
    <property type="match status" value="1"/>
</dbReference>
<dbReference type="AlphaFoldDB" id="A0A1E5CDL0"/>
<dbReference type="SMART" id="SM00267">
    <property type="entry name" value="GGDEF"/>
    <property type="match status" value="1"/>
</dbReference>
<feature type="chain" id="PRO_5009172772" evidence="1">
    <location>
        <begin position="23"/>
        <end position="1050"/>
    </location>
</feature>
<dbReference type="EMBL" id="AJWN02000021">
    <property type="protein sequence ID" value="OEE63545.1"/>
    <property type="molecule type" value="Genomic_DNA"/>
</dbReference>
<organism evidence="6 7">
    <name type="scientific">Enterovibrio norvegicus FF-454</name>
    <dbReference type="NCBI Taxonomy" id="1185651"/>
    <lineage>
        <taxon>Bacteria</taxon>
        <taxon>Pseudomonadati</taxon>
        <taxon>Pseudomonadota</taxon>
        <taxon>Gammaproteobacteria</taxon>
        <taxon>Vibrionales</taxon>
        <taxon>Vibrionaceae</taxon>
        <taxon>Enterovibrio</taxon>
    </lineage>
</organism>
<dbReference type="SUPFAM" id="SSF55785">
    <property type="entry name" value="PYP-like sensor domain (PAS domain)"/>
    <property type="match status" value="2"/>
</dbReference>
<dbReference type="InterPro" id="IPR035919">
    <property type="entry name" value="EAL_sf"/>
</dbReference>
<dbReference type="InterPro" id="IPR000014">
    <property type="entry name" value="PAS"/>
</dbReference>
<dbReference type="InterPro" id="IPR013656">
    <property type="entry name" value="PAS_4"/>
</dbReference>
<evidence type="ECO:0000259" key="4">
    <source>
        <dbReference type="PROSITE" id="PS50883"/>
    </source>
</evidence>
<dbReference type="InterPro" id="IPR000700">
    <property type="entry name" value="PAS-assoc_C"/>
</dbReference>
<feature type="signal peptide" evidence="1">
    <location>
        <begin position="1"/>
        <end position="22"/>
    </location>
</feature>
<evidence type="ECO:0000259" key="5">
    <source>
        <dbReference type="PROSITE" id="PS50887"/>
    </source>
</evidence>
<protein>
    <submittedName>
        <fullName evidence="6">Diguanylate cyclase</fullName>
    </submittedName>
</protein>
<dbReference type="Proteomes" id="UP000095039">
    <property type="component" value="Unassembled WGS sequence"/>
</dbReference>
<gene>
    <name evidence="6" type="ORF">A1OK_06735</name>
</gene>
<dbReference type="InterPro" id="IPR043128">
    <property type="entry name" value="Rev_trsase/Diguanyl_cyclase"/>
</dbReference>
<name>A0A1E5CDL0_9GAMM</name>
<feature type="domain" description="GGDEF" evidence="5">
    <location>
        <begin position="644"/>
        <end position="777"/>
    </location>
</feature>
<dbReference type="PROSITE" id="PS50113">
    <property type="entry name" value="PAC"/>
    <property type="match status" value="1"/>
</dbReference>
<dbReference type="SUPFAM" id="SSF55073">
    <property type="entry name" value="Nucleotide cyclase"/>
    <property type="match status" value="1"/>
</dbReference>
<feature type="domain" description="PAS" evidence="2">
    <location>
        <begin position="491"/>
        <end position="546"/>
    </location>
</feature>
<dbReference type="NCBIfam" id="TIGR00254">
    <property type="entry name" value="GGDEF"/>
    <property type="match status" value="1"/>
</dbReference>
<dbReference type="InterPro" id="IPR029787">
    <property type="entry name" value="Nucleotide_cyclase"/>
</dbReference>
<dbReference type="CDD" id="cd01948">
    <property type="entry name" value="EAL"/>
    <property type="match status" value="1"/>
</dbReference>
<dbReference type="Gene3D" id="3.20.20.450">
    <property type="entry name" value="EAL domain"/>
    <property type="match status" value="1"/>
</dbReference>
<comment type="caution">
    <text evidence="6">The sequence shown here is derived from an EMBL/GenBank/DDBJ whole genome shotgun (WGS) entry which is preliminary data.</text>
</comment>
<dbReference type="CDD" id="cd00130">
    <property type="entry name" value="PAS"/>
    <property type="match status" value="1"/>
</dbReference>
<accession>A0A1E5CDL0</accession>
<dbReference type="Gene3D" id="3.30.450.20">
    <property type="entry name" value="PAS domain"/>
    <property type="match status" value="2"/>
</dbReference>
<dbReference type="NCBIfam" id="TIGR00229">
    <property type="entry name" value="sensory_box"/>
    <property type="match status" value="1"/>
</dbReference>
<dbReference type="SUPFAM" id="SSF141868">
    <property type="entry name" value="EAL domain-like"/>
    <property type="match status" value="1"/>
</dbReference>
<dbReference type="CDD" id="cd01949">
    <property type="entry name" value="GGDEF"/>
    <property type="match status" value="1"/>
</dbReference>
<sequence>MRHIFKCFFLAIVLLKSGAVLAAYQVLAVHSYHPDFFWTESLVEGIEQGIEGQDIVVEHTYLDTKRVQSVGYMAELKSLYQSRLRDHHYDAILTTDNAALWLVSALAEEVGDIPVVFSGLNIATYAPFENLTRLTGVEELINVPDNVALIKAVHPDTQRVWLALDDAYSSRDYWQAISEQLENATDLGVEVNRLHQMRFDDLVNRIAELESGDVVLFISYFKDADGAFMNHGDLLTKITTSATVPIYGANSFMLPYGVIGGIMVDGHHHGLVQAQLLTEALQSSKTPPIVTDANQLMFEYTTAKKKHIDLTLFSNVVSVNQPPSFMVSNRDAILSSVAIMFIAGLIIAGLAKQMNKQKKGERELAQSRALFKGVFDQSHQYIALLDYQGRVVSANGAFQRIFPQWETRESMPLWHWSDWLSGDRLKLHIESLIEGQTSRFEACLLSEQQNEVILDVALKALPDHSDADAQILFEARDVSQRKLAEQKLQRSEVEYRMLYEQQPVMLLTIDHQSRIQSVNQCATEWLGFSKRHMLGHKVTDFYADDSPPPRSLLGSSNRQRFGIWRRETRYRTSDGQERWIRESVRSTQVQSQLLLVGEDITENRRMEQQLRYQAQHDFLTGLINRSHFEMCLVDALNSASDERFTHAMFYIDLDQFRVINDTVGHEAGDEALKQTAQALRELLPTGATLARLGGDEFAVICYQCDEEQALAQGKQILDSLSEMDFYWNNSRLALSCSVGIRMLDKTAGTPQQVHAQADTACFAAKHDGRSRVHLYRPDDEELRRHEREMAFVNKIHAALAEDRLEVYAQPIVSVSSKLREKLYFEVLVRMRDREGNYVAPGLFIPAAERYNMAHLIDKRVIEKTLGWFERNPEYVNEIAMISINLSGRSMSDEGFIAFLLDALNSSNVPSSSICLEITETAAIGNLTDAIELFTKLKQLGCTIALDDFGSGLSSFGYLKRLPVDIIKIDGQFVRDIAEDETDYAMVRAIHELATQMGKKTVAEFVENEAILTRLKSLGVDYAQGYHFSMPKPMELLIKSEYLQRSLEAQE</sequence>
<evidence type="ECO:0000259" key="3">
    <source>
        <dbReference type="PROSITE" id="PS50113"/>
    </source>
</evidence>